<dbReference type="EMBL" id="CSTE01000001">
    <property type="protein sequence ID" value="CQR49350.1"/>
    <property type="molecule type" value="Genomic_DNA"/>
</dbReference>
<evidence type="ECO:0000313" key="1">
    <source>
        <dbReference type="EMBL" id="CQR49350.1"/>
    </source>
</evidence>
<accession>A0A0D6JP75</accession>
<reference evidence="2" key="1">
    <citation type="submission" date="2015-03" db="EMBL/GenBank/DDBJ databases">
        <authorList>
            <person name="Urmite Genomes"/>
        </authorList>
    </citation>
    <scope>NUCLEOTIDE SEQUENCE [LARGE SCALE GENOMIC DNA]</scope>
    <source>
        <strain evidence="2">Arc-Hr</strain>
    </source>
</reference>
<dbReference type="RefSeq" id="WP_167344097.1">
    <property type="nucleotide sequence ID" value="NZ_CABLRR010000001.1"/>
</dbReference>
<dbReference type="OrthoDB" id="337144at2157"/>
<gene>
    <name evidence="1" type="ORF">BN996_00810</name>
</gene>
<evidence type="ECO:0000313" key="2">
    <source>
        <dbReference type="Proteomes" id="UP000198902"/>
    </source>
</evidence>
<dbReference type="AlphaFoldDB" id="A0A0D6JP75"/>
<proteinExistence type="predicted"/>
<name>A0A0D6JP75_9EURY</name>
<dbReference type="Proteomes" id="UP000198902">
    <property type="component" value="Unassembled WGS sequence"/>
</dbReference>
<organism evidence="1 2">
    <name type="scientific">Haloferax massiliensis</name>
    <dbReference type="NCBI Taxonomy" id="1476858"/>
    <lineage>
        <taxon>Archaea</taxon>
        <taxon>Methanobacteriati</taxon>
        <taxon>Methanobacteriota</taxon>
        <taxon>Stenosarchaea group</taxon>
        <taxon>Halobacteria</taxon>
        <taxon>Halobacteriales</taxon>
        <taxon>Haloferacaceae</taxon>
        <taxon>Haloferax</taxon>
    </lineage>
</organism>
<sequence>MVDEHRHRLTERDGMEMGVRCPNCGTYTSFGDILATGACRGGWKGCRTGLRLELVVVE</sequence>
<keyword evidence="2" id="KW-1185">Reference proteome</keyword>
<protein>
    <submittedName>
        <fullName evidence="1">Uncharacterized protein</fullName>
    </submittedName>
</protein>